<proteinExistence type="predicted"/>
<feature type="region of interest" description="Disordered" evidence="1">
    <location>
        <begin position="1"/>
        <end position="34"/>
    </location>
</feature>
<protein>
    <submittedName>
        <fullName evidence="2">Uncharacterized protein</fullName>
    </submittedName>
</protein>
<organism evidence="2 3">
    <name type="scientific">Oryza meyeriana var. granulata</name>
    <dbReference type="NCBI Taxonomy" id="110450"/>
    <lineage>
        <taxon>Eukaryota</taxon>
        <taxon>Viridiplantae</taxon>
        <taxon>Streptophyta</taxon>
        <taxon>Embryophyta</taxon>
        <taxon>Tracheophyta</taxon>
        <taxon>Spermatophyta</taxon>
        <taxon>Magnoliopsida</taxon>
        <taxon>Liliopsida</taxon>
        <taxon>Poales</taxon>
        <taxon>Poaceae</taxon>
        <taxon>BOP clade</taxon>
        <taxon>Oryzoideae</taxon>
        <taxon>Oryzeae</taxon>
        <taxon>Oryzinae</taxon>
        <taxon>Oryza</taxon>
        <taxon>Oryza meyeriana</taxon>
    </lineage>
</organism>
<keyword evidence="3" id="KW-1185">Reference proteome</keyword>
<accession>A0A6G1F238</accession>
<evidence type="ECO:0000313" key="3">
    <source>
        <dbReference type="Proteomes" id="UP000479710"/>
    </source>
</evidence>
<comment type="caution">
    <text evidence="2">The sequence shown here is derived from an EMBL/GenBank/DDBJ whole genome shotgun (WGS) entry which is preliminary data.</text>
</comment>
<dbReference type="Proteomes" id="UP000479710">
    <property type="component" value="Unassembled WGS sequence"/>
</dbReference>
<sequence>MEVEKEDAKAKRKATMEEEKEEAKSRRESKEEKEMKRMMIAYEVEEPMTRARREAEEAWRRVLESTLKKEEANMLVKSIVEQEPESELRAKAAK</sequence>
<reference evidence="2 3" key="1">
    <citation type="submission" date="2019-11" db="EMBL/GenBank/DDBJ databases">
        <title>Whole genome sequence of Oryza granulata.</title>
        <authorList>
            <person name="Li W."/>
        </authorList>
    </citation>
    <scope>NUCLEOTIDE SEQUENCE [LARGE SCALE GENOMIC DNA]</scope>
    <source>
        <strain evidence="3">cv. Menghai</strain>
        <tissue evidence="2">Leaf</tissue>
    </source>
</reference>
<gene>
    <name evidence="2" type="ORF">E2562_038125</name>
</gene>
<dbReference type="AlphaFoldDB" id="A0A6G1F238"/>
<name>A0A6G1F238_9ORYZ</name>
<evidence type="ECO:0000256" key="1">
    <source>
        <dbReference type="SAM" id="MobiDB-lite"/>
    </source>
</evidence>
<evidence type="ECO:0000313" key="2">
    <source>
        <dbReference type="EMBL" id="KAF0930941.1"/>
    </source>
</evidence>
<dbReference type="EMBL" id="SPHZ02000002">
    <property type="protein sequence ID" value="KAF0930941.1"/>
    <property type="molecule type" value="Genomic_DNA"/>
</dbReference>